<dbReference type="InterPro" id="IPR043502">
    <property type="entry name" value="DNA/RNA_pol_sf"/>
</dbReference>
<dbReference type="Proteomes" id="UP000092462">
    <property type="component" value="Unassembled WGS sequence"/>
</dbReference>
<dbReference type="CDD" id="cd01647">
    <property type="entry name" value="RT_LTR"/>
    <property type="match status" value="1"/>
</dbReference>
<dbReference type="InterPro" id="IPR000477">
    <property type="entry name" value="RT_dom"/>
</dbReference>
<dbReference type="VEuPathDB" id="VectorBase:PPAI009601"/>
<dbReference type="InterPro" id="IPR021109">
    <property type="entry name" value="Peptidase_aspartic_dom_sf"/>
</dbReference>
<evidence type="ECO:0000313" key="3">
    <source>
        <dbReference type="Proteomes" id="UP000092462"/>
    </source>
</evidence>
<keyword evidence="3" id="KW-1185">Reference proteome</keyword>
<dbReference type="AlphaFoldDB" id="A0A1B0DMK9"/>
<organism evidence="2 3">
    <name type="scientific">Phlebotomus papatasi</name>
    <name type="common">Sandfly</name>
    <dbReference type="NCBI Taxonomy" id="29031"/>
    <lineage>
        <taxon>Eukaryota</taxon>
        <taxon>Metazoa</taxon>
        <taxon>Ecdysozoa</taxon>
        <taxon>Arthropoda</taxon>
        <taxon>Hexapoda</taxon>
        <taxon>Insecta</taxon>
        <taxon>Pterygota</taxon>
        <taxon>Neoptera</taxon>
        <taxon>Endopterygota</taxon>
        <taxon>Diptera</taxon>
        <taxon>Nematocera</taxon>
        <taxon>Psychodoidea</taxon>
        <taxon>Psychodidae</taxon>
        <taxon>Phlebotomus</taxon>
        <taxon>Phlebotomus</taxon>
    </lineage>
</organism>
<dbReference type="Gene3D" id="3.10.10.10">
    <property type="entry name" value="HIV Type 1 Reverse Transcriptase, subunit A, domain 1"/>
    <property type="match status" value="1"/>
</dbReference>
<proteinExistence type="predicted"/>
<dbReference type="EnsemblMetazoa" id="PPAI009601-RA">
    <property type="protein sequence ID" value="PPAI009601-PA"/>
    <property type="gene ID" value="PPAI009601"/>
</dbReference>
<dbReference type="Gene3D" id="2.40.70.10">
    <property type="entry name" value="Acid Proteases"/>
    <property type="match status" value="1"/>
</dbReference>
<evidence type="ECO:0000313" key="2">
    <source>
        <dbReference type="EnsemblMetazoa" id="PPAI009601-PA"/>
    </source>
</evidence>
<name>A0A1B0DMK9_PHLPP</name>
<dbReference type="Gene3D" id="3.30.70.270">
    <property type="match status" value="1"/>
</dbReference>
<dbReference type="EMBL" id="AJVK01076300">
    <property type="status" value="NOT_ANNOTATED_CDS"/>
    <property type="molecule type" value="Genomic_DNA"/>
</dbReference>
<accession>A0A1B0DMK9</accession>
<dbReference type="PANTHER" id="PTHR37984">
    <property type="entry name" value="PROTEIN CBG26694"/>
    <property type="match status" value="1"/>
</dbReference>
<dbReference type="InterPro" id="IPR043128">
    <property type="entry name" value="Rev_trsase/Diguanyl_cyclase"/>
</dbReference>
<dbReference type="InterPro" id="IPR050951">
    <property type="entry name" value="Retrovirus_Pol_polyprotein"/>
</dbReference>
<dbReference type="Pfam" id="PF00078">
    <property type="entry name" value="RVT_1"/>
    <property type="match status" value="1"/>
</dbReference>
<evidence type="ECO:0000259" key="1">
    <source>
        <dbReference type="Pfam" id="PF00078"/>
    </source>
</evidence>
<dbReference type="PANTHER" id="PTHR37984:SF9">
    <property type="entry name" value="INTEGRASE CATALYTIC DOMAIN-CONTAINING PROTEIN"/>
    <property type="match status" value="1"/>
</dbReference>
<dbReference type="SUPFAM" id="SSF50630">
    <property type="entry name" value="Acid proteases"/>
    <property type="match status" value="1"/>
</dbReference>
<reference evidence="2" key="1">
    <citation type="submission" date="2022-08" db="UniProtKB">
        <authorList>
            <consortium name="EnsemblMetazoa"/>
        </authorList>
    </citation>
    <scope>IDENTIFICATION</scope>
    <source>
        <strain evidence="2">Israel</strain>
    </source>
</reference>
<dbReference type="VEuPathDB" id="VectorBase:PPAPM1_008381"/>
<feature type="domain" description="Reverse transcriptase" evidence="1">
    <location>
        <begin position="176"/>
        <end position="300"/>
    </location>
</feature>
<dbReference type="GO" id="GO:0071897">
    <property type="term" value="P:DNA biosynthetic process"/>
    <property type="evidence" value="ECO:0007669"/>
    <property type="project" value="UniProtKB-ARBA"/>
</dbReference>
<dbReference type="SUPFAM" id="SSF56672">
    <property type="entry name" value="DNA/RNA polymerases"/>
    <property type="match status" value="1"/>
</dbReference>
<sequence length="325" mass="36541">MCGRKRIKVAIDTGAQCSVMSAKTANLIGVGSVQKSPIKRLVTYSGDKILVKGRAFVDCVIRGETFRISFQVVDKDCATILDGDSAVKAKLITRIQQVTADRAEDSTYGFGELKEYIYDADVIENPQFVKHPPRKIPHRSRDTVKTELDKMVQLGVIEPCLEPTEAVSPLVIVRRNGKIRICIDLTDVNKNLKRREFPLNSLEEIAARLAGSKVFTLLDCTKGFWQIPLSKRTSRLCTFSTPWGRYSCKRLPFGLATAPELFQQIMTQMLGDLSGVEISMDDILIHAKDEKTHFGHTSMLKIIQHMRPGYSINLIKKRERRSPTT</sequence>
<protein>
    <recommendedName>
        <fullName evidence="1">Reverse transcriptase domain-containing protein</fullName>
    </recommendedName>
</protein>